<dbReference type="GO" id="GO:0042158">
    <property type="term" value="P:lipoprotein biosynthetic process"/>
    <property type="evidence" value="ECO:0007669"/>
    <property type="project" value="UniProtKB-UniRule"/>
</dbReference>
<evidence type="ECO:0000313" key="12">
    <source>
        <dbReference type="Proteomes" id="UP000215377"/>
    </source>
</evidence>
<comment type="caution">
    <text evidence="11">The sequence shown here is derived from an EMBL/GenBank/DDBJ whole genome shotgun (WGS) entry which is preliminary data.</text>
</comment>
<feature type="transmembrane region" description="Helical" evidence="9">
    <location>
        <begin position="126"/>
        <end position="144"/>
    </location>
</feature>
<dbReference type="PANTHER" id="PTHR38686:SF1">
    <property type="entry name" value="APOLIPOPROTEIN N-ACYLTRANSFERASE"/>
    <property type="match status" value="1"/>
</dbReference>
<feature type="domain" description="CN hydrolase" evidence="10">
    <location>
        <begin position="227"/>
        <end position="469"/>
    </location>
</feature>
<evidence type="ECO:0000259" key="10">
    <source>
        <dbReference type="PROSITE" id="PS50263"/>
    </source>
</evidence>
<evidence type="ECO:0000256" key="6">
    <source>
        <dbReference type="ARBA" id="ARBA00022989"/>
    </source>
</evidence>
<evidence type="ECO:0000256" key="1">
    <source>
        <dbReference type="ARBA" id="ARBA00004651"/>
    </source>
</evidence>
<feature type="transmembrane region" description="Helical" evidence="9">
    <location>
        <begin position="196"/>
        <end position="213"/>
    </location>
</feature>
<dbReference type="Pfam" id="PF00795">
    <property type="entry name" value="CN_hydrolase"/>
    <property type="match status" value="1"/>
</dbReference>
<keyword evidence="4 9" id="KW-0808">Transferase</keyword>
<dbReference type="UniPathway" id="UPA00666"/>
<dbReference type="GO" id="GO:0005886">
    <property type="term" value="C:plasma membrane"/>
    <property type="evidence" value="ECO:0007669"/>
    <property type="project" value="UniProtKB-SubCell"/>
</dbReference>
<dbReference type="AlphaFoldDB" id="A0A225NE07"/>
<dbReference type="EMBL" id="AQQR01000011">
    <property type="protein sequence ID" value="OWU70540.1"/>
    <property type="molecule type" value="Genomic_DNA"/>
</dbReference>
<feature type="transmembrane region" description="Helical" evidence="9">
    <location>
        <begin position="59"/>
        <end position="79"/>
    </location>
</feature>
<dbReference type="InterPro" id="IPR004563">
    <property type="entry name" value="Apolipo_AcylTrfase"/>
</dbReference>
<evidence type="ECO:0000256" key="9">
    <source>
        <dbReference type="HAMAP-Rule" id="MF_01148"/>
    </source>
</evidence>
<keyword evidence="5 9" id="KW-0812">Transmembrane</keyword>
<comment type="similarity">
    <text evidence="2 9">Belongs to the CN hydrolase family. Apolipoprotein N-acyltransferase subfamily.</text>
</comment>
<dbReference type="CDD" id="cd07571">
    <property type="entry name" value="ALP_N-acyl_transferase"/>
    <property type="match status" value="1"/>
</dbReference>
<comment type="catalytic activity">
    <reaction evidence="9">
        <text>N-terminal S-1,2-diacyl-sn-glyceryl-L-cysteinyl-[lipoprotein] + a glycerophospholipid = N-acyl-S-1,2-diacyl-sn-glyceryl-L-cysteinyl-[lipoprotein] + a 2-acyl-sn-glycero-3-phospholipid + H(+)</text>
        <dbReference type="Rhea" id="RHEA:48228"/>
        <dbReference type="Rhea" id="RHEA-COMP:14681"/>
        <dbReference type="Rhea" id="RHEA-COMP:14684"/>
        <dbReference type="ChEBI" id="CHEBI:15378"/>
        <dbReference type="ChEBI" id="CHEBI:136912"/>
        <dbReference type="ChEBI" id="CHEBI:140656"/>
        <dbReference type="ChEBI" id="CHEBI:140657"/>
        <dbReference type="ChEBI" id="CHEBI:140660"/>
        <dbReference type="EC" id="2.3.1.269"/>
    </reaction>
</comment>
<evidence type="ECO:0000256" key="4">
    <source>
        <dbReference type="ARBA" id="ARBA00022679"/>
    </source>
</evidence>
<reference evidence="11 12" key="1">
    <citation type="submission" date="2013-04" db="EMBL/GenBank/DDBJ databases">
        <title>Oceanicola sp. 22II1-22F33 Genome Sequencing.</title>
        <authorList>
            <person name="Lai Q."/>
            <person name="Li G."/>
            <person name="Shao Z."/>
        </authorList>
    </citation>
    <scope>NUCLEOTIDE SEQUENCE [LARGE SCALE GENOMIC DNA]</scope>
    <source>
        <strain evidence="11 12">22II1-22F33</strain>
    </source>
</reference>
<comment type="subcellular location">
    <subcellularLocation>
        <location evidence="1 9">Cell membrane</location>
        <topology evidence="1 9">Multi-pass membrane protein</topology>
    </subcellularLocation>
</comment>
<name>A0A225NE07_9RHOB</name>
<evidence type="ECO:0000313" key="11">
    <source>
        <dbReference type="EMBL" id="OWU70540.1"/>
    </source>
</evidence>
<dbReference type="PANTHER" id="PTHR38686">
    <property type="entry name" value="APOLIPOPROTEIN N-ACYLTRANSFERASE"/>
    <property type="match status" value="1"/>
</dbReference>
<evidence type="ECO:0000256" key="5">
    <source>
        <dbReference type="ARBA" id="ARBA00022692"/>
    </source>
</evidence>
<dbReference type="InterPro" id="IPR003010">
    <property type="entry name" value="C-N_Hydrolase"/>
</dbReference>
<dbReference type="OrthoDB" id="9804277at2"/>
<sequence length="504" mass="53613">MYPAAFLARWPAWAQMLLAAGLGAVSGFGLEPYGLWIVTLAGWALLPVLLTAAGTAGRAACIGWAFATGFLAHGLMWIVEPFLVDIERHGWMAPFALIFMAGGLALFWAAGAWAAHRLAGTALRRGLLLVPCLGLAEFGRAYLMTGFPWAAPAQTLVDSPMLPLLAWIGPHGLGLLALAASFGVGLWILHRDRPALLVPLALLLGLTVAAQLSRPGIGSTGHLVRVIQPNAPQHQKWDPEFIPVFFQRQLELSAAGERPDLIVWPESAIAPVHERAGPWYEAISAAAGDAQVALGIRRYEDGRLYNALVRLDRGGLATGVYDKHHLVPFGEYIPLGGLAKRVGIQGLAAEDGDGYSSGPGPALMDFGPLGRALPLICYEAVFPQDVNGAPGRAAFLLQVTNDAWFGQRVGPYQHLAQARMRAVEQGLPMLRAANTGISAIIAPDGRILDSLGLGKTGYVQAALPAPLPPTLYARSGDLPWLIVTLLLLGWALSPGSRKIETLSD</sequence>
<dbReference type="HAMAP" id="MF_01148">
    <property type="entry name" value="Lnt"/>
    <property type="match status" value="1"/>
</dbReference>
<evidence type="ECO:0000256" key="7">
    <source>
        <dbReference type="ARBA" id="ARBA00023136"/>
    </source>
</evidence>
<proteinExistence type="inferred from homology"/>
<keyword evidence="6 9" id="KW-1133">Transmembrane helix</keyword>
<accession>A0A225NE07</accession>
<dbReference type="Pfam" id="PF20154">
    <property type="entry name" value="LNT_N"/>
    <property type="match status" value="1"/>
</dbReference>
<dbReference type="SUPFAM" id="SSF56317">
    <property type="entry name" value="Carbon-nitrogen hydrolase"/>
    <property type="match status" value="1"/>
</dbReference>
<dbReference type="RefSeq" id="WP_088651680.1">
    <property type="nucleotide sequence ID" value="NZ_AQQR01000011.1"/>
</dbReference>
<dbReference type="InterPro" id="IPR036526">
    <property type="entry name" value="C-N_Hydrolase_sf"/>
</dbReference>
<dbReference type="PROSITE" id="PS50263">
    <property type="entry name" value="CN_HYDROLASE"/>
    <property type="match status" value="1"/>
</dbReference>
<evidence type="ECO:0000256" key="2">
    <source>
        <dbReference type="ARBA" id="ARBA00010065"/>
    </source>
</evidence>
<keyword evidence="12" id="KW-1185">Reference proteome</keyword>
<dbReference type="NCBIfam" id="TIGR00546">
    <property type="entry name" value="lnt"/>
    <property type="match status" value="1"/>
</dbReference>
<comment type="function">
    <text evidence="9">Catalyzes the phospholipid dependent N-acylation of the N-terminal cysteine of apolipoprotein, the last step in lipoprotein maturation.</text>
</comment>
<dbReference type="Gene3D" id="3.60.110.10">
    <property type="entry name" value="Carbon-nitrogen hydrolase"/>
    <property type="match status" value="1"/>
</dbReference>
<feature type="transmembrane region" description="Helical" evidence="9">
    <location>
        <begin position="164"/>
        <end position="189"/>
    </location>
</feature>
<protein>
    <recommendedName>
        <fullName evidence="9">Apolipoprotein N-acyltransferase</fullName>
        <shortName evidence="9">ALP N-acyltransferase</shortName>
        <ecNumber evidence="9">2.3.1.269</ecNumber>
    </recommendedName>
</protein>
<dbReference type="Proteomes" id="UP000215377">
    <property type="component" value="Unassembled WGS sequence"/>
</dbReference>
<keyword evidence="8 9" id="KW-0012">Acyltransferase</keyword>
<gene>
    <name evidence="9" type="primary">lnt</name>
    <name evidence="11" type="ORF">ATO3_19960</name>
</gene>
<dbReference type="InterPro" id="IPR045378">
    <property type="entry name" value="LNT_N"/>
</dbReference>
<feature type="transmembrane region" description="Helical" evidence="9">
    <location>
        <begin position="91"/>
        <end position="114"/>
    </location>
</feature>
<dbReference type="EC" id="2.3.1.269" evidence="9"/>
<keyword evidence="3 9" id="KW-1003">Cell membrane</keyword>
<organism evidence="11 12">
    <name type="scientific">Marinibacterium profundimaris</name>
    <dbReference type="NCBI Taxonomy" id="1679460"/>
    <lineage>
        <taxon>Bacteria</taxon>
        <taxon>Pseudomonadati</taxon>
        <taxon>Pseudomonadota</taxon>
        <taxon>Alphaproteobacteria</taxon>
        <taxon>Rhodobacterales</taxon>
        <taxon>Paracoccaceae</taxon>
        <taxon>Marinibacterium</taxon>
    </lineage>
</organism>
<evidence type="ECO:0000256" key="8">
    <source>
        <dbReference type="ARBA" id="ARBA00023315"/>
    </source>
</evidence>
<feature type="transmembrane region" description="Helical" evidence="9">
    <location>
        <begin position="33"/>
        <end position="52"/>
    </location>
</feature>
<comment type="pathway">
    <text evidence="9">Protein modification; lipoprotein biosynthesis (N-acyl transfer).</text>
</comment>
<evidence type="ECO:0000256" key="3">
    <source>
        <dbReference type="ARBA" id="ARBA00022475"/>
    </source>
</evidence>
<dbReference type="GO" id="GO:0016410">
    <property type="term" value="F:N-acyltransferase activity"/>
    <property type="evidence" value="ECO:0007669"/>
    <property type="project" value="UniProtKB-UniRule"/>
</dbReference>
<keyword evidence="7 9" id="KW-0472">Membrane</keyword>